<dbReference type="Pfam" id="PF07876">
    <property type="entry name" value="Dabb"/>
    <property type="match status" value="1"/>
</dbReference>
<name>A0ABP9QCG4_9RHOO</name>
<accession>A0ABP9QCG4</accession>
<dbReference type="EMBL" id="BAABLD010000002">
    <property type="protein sequence ID" value="GAA5159588.1"/>
    <property type="molecule type" value="Genomic_DNA"/>
</dbReference>
<dbReference type="InterPro" id="IPR013097">
    <property type="entry name" value="Dabb"/>
</dbReference>
<dbReference type="Gene3D" id="3.30.70.100">
    <property type="match status" value="1"/>
</dbReference>
<feature type="domain" description="Stress-response A/B barrel" evidence="1">
    <location>
        <begin position="2"/>
        <end position="95"/>
    </location>
</feature>
<dbReference type="SUPFAM" id="SSF54909">
    <property type="entry name" value="Dimeric alpha+beta barrel"/>
    <property type="match status" value="1"/>
</dbReference>
<evidence type="ECO:0000313" key="2">
    <source>
        <dbReference type="EMBL" id="GAA5159588.1"/>
    </source>
</evidence>
<dbReference type="RefSeq" id="WP_345531370.1">
    <property type="nucleotide sequence ID" value="NZ_BAABLD010000002.1"/>
</dbReference>
<proteinExistence type="predicted"/>
<sequence length="95" mass="10443">MITHVVLCRFKAGITPDSDAATSLDAMLKALPTQISDILEWRCGFNTTPDPAASDYLLYATFADRDALNRYFEHPAHLAVVTQALKIADLSFADI</sequence>
<dbReference type="InterPro" id="IPR011008">
    <property type="entry name" value="Dimeric_a/b-barrel"/>
</dbReference>
<reference evidence="3" key="1">
    <citation type="journal article" date="2019" name="Int. J. Syst. Evol. Microbiol.">
        <title>The Global Catalogue of Microorganisms (GCM) 10K type strain sequencing project: providing services to taxonomists for standard genome sequencing and annotation.</title>
        <authorList>
            <consortium name="The Broad Institute Genomics Platform"/>
            <consortium name="The Broad Institute Genome Sequencing Center for Infectious Disease"/>
            <person name="Wu L."/>
            <person name="Ma J."/>
        </authorList>
    </citation>
    <scope>NUCLEOTIDE SEQUENCE [LARGE SCALE GENOMIC DNA]</scope>
    <source>
        <strain evidence="3">JCM 18715</strain>
    </source>
</reference>
<evidence type="ECO:0000313" key="3">
    <source>
        <dbReference type="Proteomes" id="UP001500547"/>
    </source>
</evidence>
<comment type="caution">
    <text evidence="2">The sequence shown here is derived from an EMBL/GenBank/DDBJ whole genome shotgun (WGS) entry which is preliminary data.</text>
</comment>
<dbReference type="PROSITE" id="PS51502">
    <property type="entry name" value="S_R_A_B_BARREL"/>
    <property type="match status" value="1"/>
</dbReference>
<protein>
    <submittedName>
        <fullName evidence="2">Dabb family protein</fullName>
    </submittedName>
</protein>
<dbReference type="PANTHER" id="PTHR37832">
    <property type="entry name" value="BLL2683 PROTEIN"/>
    <property type="match status" value="1"/>
</dbReference>
<keyword evidence="3" id="KW-1185">Reference proteome</keyword>
<dbReference type="Proteomes" id="UP001500547">
    <property type="component" value="Unassembled WGS sequence"/>
</dbReference>
<organism evidence="2 3">
    <name type="scientific">Viridibacterium curvum</name>
    <dbReference type="NCBI Taxonomy" id="1101404"/>
    <lineage>
        <taxon>Bacteria</taxon>
        <taxon>Pseudomonadati</taxon>
        <taxon>Pseudomonadota</taxon>
        <taxon>Betaproteobacteria</taxon>
        <taxon>Rhodocyclales</taxon>
        <taxon>Rhodocyclaceae</taxon>
        <taxon>Viridibacterium</taxon>
    </lineage>
</organism>
<dbReference type="SMART" id="SM00886">
    <property type="entry name" value="Dabb"/>
    <property type="match status" value="1"/>
</dbReference>
<evidence type="ECO:0000259" key="1">
    <source>
        <dbReference type="PROSITE" id="PS51502"/>
    </source>
</evidence>
<gene>
    <name evidence="2" type="ORF">GCM10025770_06160</name>
</gene>
<dbReference type="PANTHER" id="PTHR37832:SF1">
    <property type="entry name" value="STRESS-RESPONSE A_B BARREL DOMAIN-CONTAINING PROTEIN"/>
    <property type="match status" value="1"/>
</dbReference>